<sequence length="358" mass="41568">MATLSAFVYVTLGLLLLVLLASYSPSSRLHHHGSHRRLKLRDPAAPPSPPGRHHAAPFDPLIAEIELHRDDREWERTHFDMPAAPGHEPQPEWEDFIDAEDYINDEDRFNVTHRIVLLFPKIDVAPIDGRISLDELTDWNLQQAGREVMHRTKRDMDLHDKNHDGFVSFDEYEPPSWSLNAEDGSTWWKREHFDASDVDGNGVLNLTEFNDFLHPADSSSPKLIHWLCKEEIRERDKDNDGKLNFQEYFHGLFDSIRNYEDAYNQSDSMEAPANKLFKELDKDNDGFLSVDELIPVIGNLHPSERYYAKQQAEYVITQADADKDGQLSLKEMVEHPYVFYSSIFTEDDDDSDYHDEFR</sequence>
<dbReference type="InterPro" id="IPR018247">
    <property type="entry name" value="EF_Hand_1_Ca_BS"/>
</dbReference>
<keyword evidence="5" id="KW-1185">Reference proteome</keyword>
<name>A0AB40AV44_DIOCR</name>
<reference evidence="6" key="1">
    <citation type="submission" date="2025-08" db="UniProtKB">
        <authorList>
            <consortium name="RefSeq"/>
        </authorList>
    </citation>
    <scope>IDENTIFICATION</scope>
</reference>
<dbReference type="FunFam" id="1.10.238.10:FF:000328">
    <property type="entry name" value="Calcium-binding EF hand family protein"/>
    <property type="match status" value="1"/>
</dbReference>
<feature type="domain" description="EF-hand" evidence="4">
    <location>
        <begin position="190"/>
        <end position="219"/>
    </location>
</feature>
<feature type="domain" description="EF-hand" evidence="4">
    <location>
        <begin position="307"/>
        <end position="342"/>
    </location>
</feature>
<feature type="chain" id="PRO_5044304979" evidence="3">
    <location>
        <begin position="27"/>
        <end position="358"/>
    </location>
</feature>
<feature type="domain" description="EF-hand" evidence="4">
    <location>
        <begin position="268"/>
        <end position="303"/>
    </location>
</feature>
<dbReference type="Gene3D" id="1.10.238.10">
    <property type="entry name" value="EF-hand"/>
    <property type="match status" value="3"/>
</dbReference>
<dbReference type="RefSeq" id="XP_039118922.1">
    <property type="nucleotide sequence ID" value="XM_039262988.1"/>
</dbReference>
<dbReference type="AlphaFoldDB" id="A0AB40AV44"/>
<dbReference type="GO" id="GO:0005783">
    <property type="term" value="C:endoplasmic reticulum"/>
    <property type="evidence" value="ECO:0007669"/>
    <property type="project" value="TreeGrafter"/>
</dbReference>
<evidence type="ECO:0000256" key="2">
    <source>
        <dbReference type="SAM" id="MobiDB-lite"/>
    </source>
</evidence>
<dbReference type="PROSITE" id="PS50222">
    <property type="entry name" value="EF_HAND_2"/>
    <property type="match status" value="3"/>
</dbReference>
<feature type="signal peptide" evidence="3">
    <location>
        <begin position="1"/>
        <end position="26"/>
    </location>
</feature>
<dbReference type="PROSITE" id="PS00018">
    <property type="entry name" value="EF_HAND_1"/>
    <property type="match status" value="5"/>
</dbReference>
<proteinExistence type="predicted"/>
<dbReference type="GeneID" id="120255092"/>
<dbReference type="InterPro" id="IPR011992">
    <property type="entry name" value="EF-hand-dom_pair"/>
</dbReference>
<dbReference type="PANTHER" id="PTHR10827:SF101">
    <property type="entry name" value="CALCIUM-BINDING EF HAND FAMILY PROTEIN"/>
    <property type="match status" value="1"/>
</dbReference>
<organism evidence="5 6">
    <name type="scientific">Dioscorea cayennensis subsp. rotundata</name>
    <name type="common">White Guinea yam</name>
    <name type="synonym">Dioscorea rotundata</name>
    <dbReference type="NCBI Taxonomy" id="55577"/>
    <lineage>
        <taxon>Eukaryota</taxon>
        <taxon>Viridiplantae</taxon>
        <taxon>Streptophyta</taxon>
        <taxon>Embryophyta</taxon>
        <taxon>Tracheophyta</taxon>
        <taxon>Spermatophyta</taxon>
        <taxon>Magnoliopsida</taxon>
        <taxon>Liliopsida</taxon>
        <taxon>Dioscoreales</taxon>
        <taxon>Dioscoreaceae</taxon>
        <taxon>Dioscorea</taxon>
    </lineage>
</organism>
<evidence type="ECO:0000256" key="3">
    <source>
        <dbReference type="SAM" id="SignalP"/>
    </source>
</evidence>
<keyword evidence="3" id="KW-0732">Signal</keyword>
<dbReference type="GO" id="GO:0005509">
    <property type="term" value="F:calcium ion binding"/>
    <property type="evidence" value="ECO:0007669"/>
    <property type="project" value="InterPro"/>
</dbReference>
<evidence type="ECO:0000259" key="4">
    <source>
        <dbReference type="PROSITE" id="PS50222"/>
    </source>
</evidence>
<dbReference type="Pfam" id="PF13202">
    <property type="entry name" value="EF-hand_5"/>
    <property type="match status" value="1"/>
</dbReference>
<feature type="region of interest" description="Disordered" evidence="2">
    <location>
        <begin position="34"/>
        <end position="56"/>
    </location>
</feature>
<evidence type="ECO:0000313" key="6">
    <source>
        <dbReference type="RefSeq" id="XP_039118922.1"/>
    </source>
</evidence>
<gene>
    <name evidence="6" type="primary">LOC120255092</name>
</gene>
<dbReference type="Proteomes" id="UP001515500">
    <property type="component" value="Unplaced"/>
</dbReference>
<dbReference type="Pfam" id="PF13499">
    <property type="entry name" value="EF-hand_7"/>
    <property type="match status" value="1"/>
</dbReference>
<evidence type="ECO:0000256" key="1">
    <source>
        <dbReference type="ARBA" id="ARBA00022837"/>
    </source>
</evidence>
<dbReference type="SUPFAM" id="SSF47473">
    <property type="entry name" value="EF-hand"/>
    <property type="match status" value="2"/>
</dbReference>
<dbReference type="InterPro" id="IPR002048">
    <property type="entry name" value="EF_hand_dom"/>
</dbReference>
<dbReference type="PANTHER" id="PTHR10827">
    <property type="entry name" value="RETICULOCALBIN"/>
    <property type="match status" value="1"/>
</dbReference>
<protein>
    <submittedName>
        <fullName evidence="6">Calumenin-like</fullName>
    </submittedName>
</protein>
<accession>A0AB40AV44</accession>
<evidence type="ECO:0000313" key="5">
    <source>
        <dbReference type="Proteomes" id="UP001515500"/>
    </source>
</evidence>
<keyword evidence="1" id="KW-0106">Calcium</keyword>
<dbReference type="SMART" id="SM00054">
    <property type="entry name" value="EFh"/>
    <property type="match status" value="5"/>
</dbReference>